<organism evidence="5 6">
    <name type="scientific">Parazoarcus communis SWub3 = DSM 12120</name>
    <dbReference type="NCBI Taxonomy" id="1121029"/>
    <lineage>
        <taxon>Bacteria</taxon>
        <taxon>Pseudomonadati</taxon>
        <taxon>Pseudomonadota</taxon>
        <taxon>Betaproteobacteria</taxon>
        <taxon>Rhodocyclales</taxon>
        <taxon>Zoogloeaceae</taxon>
        <taxon>Parazoarcus</taxon>
    </lineage>
</organism>
<dbReference type="SMART" id="SM00283">
    <property type="entry name" value="MA"/>
    <property type="match status" value="1"/>
</dbReference>
<dbReference type="PANTHER" id="PTHR32089">
    <property type="entry name" value="METHYL-ACCEPTING CHEMOTAXIS PROTEIN MCPB"/>
    <property type="match status" value="1"/>
</dbReference>
<dbReference type="SUPFAM" id="SSF58104">
    <property type="entry name" value="Methyl-accepting chemotaxis protein (MCP) signaling domain"/>
    <property type="match status" value="1"/>
</dbReference>
<protein>
    <recommendedName>
        <fullName evidence="4">Methyl-accepting transducer domain-containing protein</fullName>
    </recommendedName>
</protein>
<proteinExistence type="predicted"/>
<feature type="domain" description="Methyl-accepting transducer" evidence="4">
    <location>
        <begin position="129"/>
        <end position="365"/>
    </location>
</feature>
<keyword evidence="3" id="KW-1133">Transmembrane helix</keyword>
<dbReference type="Pfam" id="PF00015">
    <property type="entry name" value="MCPsignal"/>
    <property type="match status" value="1"/>
</dbReference>
<evidence type="ECO:0000313" key="5">
    <source>
        <dbReference type="EMBL" id="PZA17305.1"/>
    </source>
</evidence>
<reference evidence="5 6" key="1">
    <citation type="submission" date="2018-06" db="EMBL/GenBank/DDBJ databases">
        <title>Azoarcus communis strain SWub3 genome.</title>
        <authorList>
            <person name="Zorraquino Salvo V."/>
            <person name="Toubiana D."/>
            <person name="Blumwald E."/>
        </authorList>
    </citation>
    <scope>NUCLEOTIDE SEQUENCE [LARGE SCALE GENOMIC DNA]</scope>
    <source>
        <strain evidence="5 6">SWub3</strain>
    </source>
</reference>
<gene>
    <name evidence="5" type="ORF">DNK49_05400</name>
</gene>
<keyword evidence="3" id="KW-0812">Transmembrane</keyword>
<sequence>MNENVSAWRRDAMPATTGHAQGGGRIAGLLGLSLLAGVGMGVGASGDGGGALFGAATTALLGASFVAYGQWRNQQRWQQALCEFASTLEAGDLTGRLGAEAARLQPEMAARLNAMTHALAQVFVDFGRSIHEISSVAHESAANAIEGANGVKAQRDVTVSSAASLEQLSASQQVASEQAVRVVIVARDTETAAAASAARIGALSQTLEQLADTVLAAGEHARGLDRDSQEIGGIVRVIAEIADQTNLLALNAAIEAARAGEQGRGFAVVADEVRKLAERTAQATREITERIGKVQAGIGQVAESMSVVDADVRNRAGDARDAIVDLQAMQVSATQAGELVRQMADASREQSMASEAVSANIEVLAGMADTNERQVRETTELARYLDQLSNQLAERVGRYRCE</sequence>
<dbReference type="Gene3D" id="1.10.287.950">
    <property type="entry name" value="Methyl-accepting chemotaxis protein"/>
    <property type="match status" value="1"/>
</dbReference>
<keyword evidence="3" id="KW-0472">Membrane</keyword>
<keyword evidence="1 2" id="KW-0807">Transducer</keyword>
<feature type="transmembrane region" description="Helical" evidence="3">
    <location>
        <begin position="50"/>
        <end position="69"/>
    </location>
</feature>
<evidence type="ECO:0000256" key="2">
    <source>
        <dbReference type="PROSITE-ProRule" id="PRU00284"/>
    </source>
</evidence>
<dbReference type="Proteomes" id="UP000248259">
    <property type="component" value="Unassembled WGS sequence"/>
</dbReference>
<dbReference type="InterPro" id="IPR004089">
    <property type="entry name" value="MCPsignal_dom"/>
</dbReference>
<dbReference type="EMBL" id="QKOE01000003">
    <property type="protein sequence ID" value="PZA17305.1"/>
    <property type="molecule type" value="Genomic_DNA"/>
</dbReference>
<dbReference type="GO" id="GO:0016020">
    <property type="term" value="C:membrane"/>
    <property type="evidence" value="ECO:0007669"/>
    <property type="project" value="InterPro"/>
</dbReference>
<dbReference type="PROSITE" id="PS50111">
    <property type="entry name" value="CHEMOTAXIS_TRANSDUC_2"/>
    <property type="match status" value="1"/>
</dbReference>
<accession>A0A323UXU8</accession>
<evidence type="ECO:0000256" key="3">
    <source>
        <dbReference type="SAM" id="Phobius"/>
    </source>
</evidence>
<evidence type="ECO:0000259" key="4">
    <source>
        <dbReference type="PROSITE" id="PS50111"/>
    </source>
</evidence>
<comment type="caution">
    <text evidence="5">The sequence shown here is derived from an EMBL/GenBank/DDBJ whole genome shotgun (WGS) entry which is preliminary data.</text>
</comment>
<dbReference type="RefSeq" id="WP_110523322.1">
    <property type="nucleotide sequence ID" value="NZ_QKOE01000003.1"/>
</dbReference>
<dbReference type="AlphaFoldDB" id="A0A323UXU8"/>
<dbReference type="GO" id="GO:0007165">
    <property type="term" value="P:signal transduction"/>
    <property type="evidence" value="ECO:0007669"/>
    <property type="project" value="UniProtKB-KW"/>
</dbReference>
<dbReference type="PANTHER" id="PTHR32089:SF112">
    <property type="entry name" value="LYSOZYME-LIKE PROTEIN-RELATED"/>
    <property type="match status" value="1"/>
</dbReference>
<dbReference type="OrthoDB" id="9178690at2"/>
<keyword evidence="6" id="KW-1185">Reference proteome</keyword>
<evidence type="ECO:0000256" key="1">
    <source>
        <dbReference type="ARBA" id="ARBA00023224"/>
    </source>
</evidence>
<name>A0A323UXU8_9RHOO</name>
<feature type="transmembrane region" description="Helical" evidence="3">
    <location>
        <begin position="26"/>
        <end position="44"/>
    </location>
</feature>
<evidence type="ECO:0000313" key="6">
    <source>
        <dbReference type="Proteomes" id="UP000248259"/>
    </source>
</evidence>